<evidence type="ECO:0000313" key="1">
    <source>
        <dbReference type="EMBL" id="QTA92586.1"/>
    </source>
</evidence>
<protein>
    <submittedName>
        <fullName evidence="1">Uncharacterized protein</fullName>
    </submittedName>
</protein>
<proteinExistence type="predicted"/>
<reference evidence="1" key="1">
    <citation type="journal article" date="2021" name="Microb. Physiol.">
        <title>Proteogenomic Insights into the Physiology of Marine, Sulfate-Reducing, Filamentous Desulfonema limicola and Desulfonema magnum.</title>
        <authorList>
            <person name="Schnaars V."/>
            <person name="Wohlbrand L."/>
            <person name="Scheve S."/>
            <person name="Hinrichs C."/>
            <person name="Reinhardt R."/>
            <person name="Rabus R."/>
        </authorList>
    </citation>
    <scope>NUCLEOTIDE SEQUENCE</scope>
    <source>
        <strain evidence="1">4be13</strain>
    </source>
</reference>
<dbReference type="AlphaFoldDB" id="A0A975BVL7"/>
<keyword evidence="2" id="KW-1185">Reference proteome</keyword>
<accession>A0A975BVL7</accession>
<gene>
    <name evidence="1" type="ORF">dnm_086710</name>
</gene>
<dbReference type="KEGG" id="dmm:dnm_086710"/>
<dbReference type="Proteomes" id="UP000663722">
    <property type="component" value="Chromosome"/>
</dbReference>
<organism evidence="1 2">
    <name type="scientific">Desulfonema magnum</name>
    <dbReference type="NCBI Taxonomy" id="45655"/>
    <lineage>
        <taxon>Bacteria</taxon>
        <taxon>Pseudomonadati</taxon>
        <taxon>Thermodesulfobacteriota</taxon>
        <taxon>Desulfobacteria</taxon>
        <taxon>Desulfobacterales</taxon>
        <taxon>Desulfococcaceae</taxon>
        <taxon>Desulfonema</taxon>
    </lineage>
</organism>
<name>A0A975BVL7_9BACT</name>
<evidence type="ECO:0000313" key="2">
    <source>
        <dbReference type="Proteomes" id="UP000663722"/>
    </source>
</evidence>
<sequence>MEASFDFHQAEAEDTETLKNIIIRRAKIKRSGFLHPAGILQISGAKKRFA</sequence>
<dbReference type="EMBL" id="CP061800">
    <property type="protein sequence ID" value="QTA92586.1"/>
    <property type="molecule type" value="Genomic_DNA"/>
</dbReference>